<name>A0A2T7P7B6_POMCA</name>
<feature type="compositionally biased region" description="Polar residues" evidence="1">
    <location>
        <begin position="328"/>
        <end position="337"/>
    </location>
</feature>
<evidence type="ECO:0000313" key="3">
    <source>
        <dbReference type="EMBL" id="PVD29301.1"/>
    </source>
</evidence>
<dbReference type="Proteomes" id="UP000245119">
    <property type="component" value="Linkage Group LG6"/>
</dbReference>
<feature type="chain" id="PRO_5015742768" evidence="2">
    <location>
        <begin position="25"/>
        <end position="493"/>
    </location>
</feature>
<evidence type="ECO:0000256" key="1">
    <source>
        <dbReference type="SAM" id="MobiDB-lite"/>
    </source>
</evidence>
<gene>
    <name evidence="3" type="ORF">C0Q70_11898</name>
</gene>
<sequence length="493" mass="54745">MVIPSPTWSSQSAWSVMFLTLVSYEDVINEKRARIVCYGSRHPSSTEVYPDTQQEVKHDGENDERLSGHLLVLLPSSQDCLQLLSPSALCVFFRPRKKLSLCLQPLATLSSDTGVSQTGVSVEYQVDTSTTDTSVYSARRRLHSDYGEGNRSLDAALLVLPCCGHVQKAINPCQVMHTGRMTSLSLAPSHNDTTCYSLCSIRPADRPTDRPTDRPADTPEIGRSEVFIQWNFLDKSRVNNVMFRVLDDSEHSKLWTNVNRFSQRTLQLYNRIIQIKFNLSNLKSIKRILISVESDGDLIMRCCDPHKTRTCGQDMTVGTTVWSTDSKRSTLSSTVQPHTLPADGSESSVPTDGLKANVGAVVAVVTVAAQETEAVLKVTTSNSNEGCSPGWSDGHLPGCTHTVIKLPSQEFKLFQVYMHKWNLSNQGPAIMNKWKLKKQDNIPVNNVNNGQPSTEQDADDVYDELHRGRRMVVIGNVYSTTGPRQEPGMLDSN</sequence>
<feature type="signal peptide" evidence="2">
    <location>
        <begin position="1"/>
        <end position="24"/>
    </location>
</feature>
<accession>A0A2T7P7B6</accession>
<evidence type="ECO:0000313" key="4">
    <source>
        <dbReference type="Proteomes" id="UP000245119"/>
    </source>
</evidence>
<dbReference type="EMBL" id="PZQS01000006">
    <property type="protein sequence ID" value="PVD29301.1"/>
    <property type="molecule type" value="Genomic_DNA"/>
</dbReference>
<organism evidence="3 4">
    <name type="scientific">Pomacea canaliculata</name>
    <name type="common">Golden apple snail</name>
    <dbReference type="NCBI Taxonomy" id="400727"/>
    <lineage>
        <taxon>Eukaryota</taxon>
        <taxon>Metazoa</taxon>
        <taxon>Spiralia</taxon>
        <taxon>Lophotrochozoa</taxon>
        <taxon>Mollusca</taxon>
        <taxon>Gastropoda</taxon>
        <taxon>Caenogastropoda</taxon>
        <taxon>Architaenioglossa</taxon>
        <taxon>Ampullarioidea</taxon>
        <taxon>Ampullariidae</taxon>
        <taxon>Pomacea</taxon>
    </lineage>
</organism>
<feature type="region of interest" description="Disordered" evidence="1">
    <location>
        <begin position="328"/>
        <end position="351"/>
    </location>
</feature>
<proteinExistence type="predicted"/>
<dbReference type="AlphaFoldDB" id="A0A2T7P7B6"/>
<keyword evidence="2" id="KW-0732">Signal</keyword>
<reference evidence="3 4" key="1">
    <citation type="submission" date="2018-04" db="EMBL/GenBank/DDBJ databases">
        <title>The genome of golden apple snail Pomacea canaliculata provides insight into stress tolerance and invasive adaptation.</title>
        <authorList>
            <person name="Liu C."/>
            <person name="Liu B."/>
            <person name="Ren Y."/>
            <person name="Zhang Y."/>
            <person name="Wang H."/>
            <person name="Li S."/>
            <person name="Jiang F."/>
            <person name="Yin L."/>
            <person name="Zhang G."/>
            <person name="Qian W."/>
            <person name="Fan W."/>
        </authorList>
    </citation>
    <scope>NUCLEOTIDE SEQUENCE [LARGE SCALE GENOMIC DNA]</scope>
    <source>
        <strain evidence="3">SZHN2017</strain>
        <tissue evidence="3">Muscle</tissue>
    </source>
</reference>
<protein>
    <submittedName>
        <fullName evidence="3">Uncharacterized protein</fullName>
    </submittedName>
</protein>
<keyword evidence="4" id="KW-1185">Reference proteome</keyword>
<evidence type="ECO:0000256" key="2">
    <source>
        <dbReference type="SAM" id="SignalP"/>
    </source>
</evidence>
<comment type="caution">
    <text evidence="3">The sequence shown here is derived from an EMBL/GenBank/DDBJ whole genome shotgun (WGS) entry which is preliminary data.</text>
</comment>